<dbReference type="AlphaFoldDB" id="A0A9D3M8N0"/>
<sequence>MLSQPRPAVPPQPCQSAGREQGAVELKSPELSSWRDDINMNTTANTSASSHQGYANSGPAESVRSRAVDQGLAAVDQQKDCNFAVQNHKPNIVHLAADPSSALDPNCNEPSLPCLCCNGYSPQDNNSTYNLNYINNNTVAFGQQTQSSCNELYQEGAHQAQKTPKLTQLPHSAPSGEEVDKTDDEDDTQNRKEVSREDYADEDDTLIPSCWDCPPSLLEFSLSSFTSSSSTSISGCSDLESDCPDAISLSCQDFPPEQSHSFDDRPHASVLESYRPRESPLPVGSPLVLSTPSSDSTEEERSLEDDDGLLDLQKLSESVDELGKAIHRQAAQLAQWDLEGYLELRDELDHLEGLGLRSDPRGLEQFGSVFGEANLGHDGCPSEGETSSRPLDCSDAGAESCASSVFDDCVFQDLFVSSPLLPPPQPTMLPVVDRDAPAFTYMNMNASTPSPPTTSSTYSSSPSFTPTLPAPPPPSFHALDDEIRKLLILAGVTQDELLKLGPELGVGVMELMEPEGAEVPEPAGPGEAEGSETRAGFRGQRPSKKRRPERFDWLIEFSPDTDAVSKPGAVDGRGEGGAQKLAAGAKVTTFKELRRQSRQNPAPAAIHKEPDPAAVTPDPDFLYSLKWATEGVDGDDPRWEYGARARTSVLQPPPVTPLAPLREMLPAGRGGPCPTLSPHWLLRLRRRLRTAAEEREEAEATKRGRADGGLTLDSGTAVCSLSFAESVQRGGALATDGVRAQLGGQGLFSPCMQEKRALLSPISLAVDAILAQFNSSRTLVQKVQSGDSRVNPSLGRLVLQCLCPALSGLLADGLRPYQTDLITGRRPNSPWGLVQACTGPGPSTQAMHSLQCQVSQLPQLRQSRHRFNAFLLGLLNIKLLDHWVFHLQSCDDVLDTHYHPTSFMWLSRTSCQPLFEELLLLLQPLSLLTFNIDLLFQHHHFDPASPTPSAANYGRENAGPANRACSFRIPGLSCWRRDQSWNTSKQAPGVSDDQQKTKLTALANNSNNGLNGRANGSPVSANKGEAANHILWKEWEIAPHSVDNLSQQAGQTVQQGWGSVVQWGRKVGQSWGSYNKAEQKASPLPPDSWLSNAPLEYDYITHEAQRNPVPECNSAAPWVLGMLFGASRGQKDPRRCPTSARRPSHWLAPGVSVLSRIAAPAQNSESGEREKERERERAGEREHPTLARPVRTQRDHRPRGQLY</sequence>
<organism evidence="3 4">
    <name type="scientific">Anguilla anguilla</name>
    <name type="common">European freshwater eel</name>
    <name type="synonym">Muraena anguilla</name>
    <dbReference type="NCBI Taxonomy" id="7936"/>
    <lineage>
        <taxon>Eukaryota</taxon>
        <taxon>Metazoa</taxon>
        <taxon>Chordata</taxon>
        <taxon>Craniata</taxon>
        <taxon>Vertebrata</taxon>
        <taxon>Euteleostomi</taxon>
        <taxon>Actinopterygii</taxon>
        <taxon>Neopterygii</taxon>
        <taxon>Teleostei</taxon>
        <taxon>Anguilliformes</taxon>
        <taxon>Anguillidae</taxon>
        <taxon>Anguilla</taxon>
    </lineage>
</organism>
<name>A0A9D3M8N0_ANGAN</name>
<feature type="compositionally biased region" description="Polar residues" evidence="1">
    <location>
        <begin position="39"/>
        <end position="55"/>
    </location>
</feature>
<keyword evidence="4" id="KW-1185">Reference proteome</keyword>
<feature type="region of interest" description="Disordered" evidence="1">
    <location>
        <begin position="275"/>
        <end position="308"/>
    </location>
</feature>
<evidence type="ECO:0000313" key="3">
    <source>
        <dbReference type="EMBL" id="KAG5842868.1"/>
    </source>
</evidence>
<accession>A0A9D3M8N0</accession>
<dbReference type="EMBL" id="JAFIRN010000009">
    <property type="protein sequence ID" value="KAG5842868.1"/>
    <property type="molecule type" value="Genomic_DNA"/>
</dbReference>
<proteinExistence type="predicted"/>
<dbReference type="SUPFAM" id="SSF140741">
    <property type="entry name" value="RUN domain-like"/>
    <property type="match status" value="1"/>
</dbReference>
<dbReference type="SMART" id="SM00593">
    <property type="entry name" value="RUN"/>
    <property type="match status" value="1"/>
</dbReference>
<feature type="compositionally biased region" description="Low complexity" evidence="1">
    <location>
        <begin position="519"/>
        <end position="528"/>
    </location>
</feature>
<feature type="compositionally biased region" description="Polar residues" evidence="1">
    <location>
        <begin position="160"/>
        <end position="170"/>
    </location>
</feature>
<dbReference type="PANTHER" id="PTHR15591:SF11">
    <property type="entry name" value="AP-4 COMPLEX ACCESSORY SUBUNIT RUSC1"/>
    <property type="match status" value="1"/>
</dbReference>
<dbReference type="InterPro" id="IPR037213">
    <property type="entry name" value="Run_dom_sf"/>
</dbReference>
<feature type="domain" description="RUN" evidence="2">
    <location>
        <begin position="793"/>
        <end position="937"/>
    </location>
</feature>
<feature type="compositionally biased region" description="Basic and acidic residues" evidence="1">
    <location>
        <begin position="188"/>
        <end position="198"/>
    </location>
</feature>
<protein>
    <recommendedName>
        <fullName evidence="2">RUN domain-containing protein</fullName>
    </recommendedName>
</protein>
<dbReference type="GO" id="GO:0031410">
    <property type="term" value="C:cytoplasmic vesicle"/>
    <property type="evidence" value="ECO:0007669"/>
    <property type="project" value="TreeGrafter"/>
</dbReference>
<feature type="region of interest" description="Disordered" evidence="1">
    <location>
        <begin position="1155"/>
        <end position="1203"/>
    </location>
</feature>
<feature type="region of interest" description="Disordered" evidence="1">
    <location>
        <begin position="154"/>
        <end position="201"/>
    </location>
</feature>
<evidence type="ECO:0000313" key="4">
    <source>
        <dbReference type="Proteomes" id="UP001044222"/>
    </source>
</evidence>
<dbReference type="InterPro" id="IPR004012">
    <property type="entry name" value="Run_dom"/>
</dbReference>
<feature type="region of interest" description="Disordered" evidence="1">
    <location>
        <begin position="444"/>
        <end position="473"/>
    </location>
</feature>
<dbReference type="PANTHER" id="PTHR15591">
    <property type="entry name" value="RUN AND SH3 DOMAIN CONTAINING"/>
    <property type="match status" value="1"/>
</dbReference>
<reference evidence="3" key="1">
    <citation type="submission" date="2021-01" db="EMBL/GenBank/DDBJ databases">
        <title>A chromosome-scale assembly of European eel, Anguilla anguilla.</title>
        <authorList>
            <person name="Henkel C."/>
            <person name="Jong-Raadsen S.A."/>
            <person name="Dufour S."/>
            <person name="Weltzien F.-A."/>
            <person name="Palstra A.P."/>
            <person name="Pelster B."/>
            <person name="Spaink H.P."/>
            <person name="Van Den Thillart G.E."/>
            <person name="Jansen H."/>
            <person name="Zahm M."/>
            <person name="Klopp C."/>
            <person name="Cedric C."/>
            <person name="Louis A."/>
            <person name="Berthelot C."/>
            <person name="Parey E."/>
            <person name="Roest Crollius H."/>
            <person name="Montfort J."/>
            <person name="Robinson-Rechavi M."/>
            <person name="Bucao C."/>
            <person name="Bouchez O."/>
            <person name="Gislard M."/>
            <person name="Lluch J."/>
            <person name="Milhes M."/>
            <person name="Lampietro C."/>
            <person name="Lopez Roques C."/>
            <person name="Donnadieu C."/>
            <person name="Braasch I."/>
            <person name="Desvignes T."/>
            <person name="Postlethwait J."/>
            <person name="Bobe J."/>
            <person name="Guiguen Y."/>
            <person name="Dirks R."/>
        </authorList>
    </citation>
    <scope>NUCLEOTIDE SEQUENCE</scope>
    <source>
        <strain evidence="3">Tag_6206</strain>
        <tissue evidence="3">Liver</tissue>
    </source>
</reference>
<evidence type="ECO:0000256" key="1">
    <source>
        <dbReference type="SAM" id="MobiDB-lite"/>
    </source>
</evidence>
<evidence type="ECO:0000259" key="2">
    <source>
        <dbReference type="PROSITE" id="PS50826"/>
    </source>
</evidence>
<dbReference type="Gene3D" id="1.20.58.900">
    <property type="match status" value="1"/>
</dbReference>
<feature type="compositionally biased region" description="Basic and acidic residues" evidence="1">
    <location>
        <begin position="1166"/>
        <end position="1185"/>
    </location>
</feature>
<feature type="compositionally biased region" description="Low complexity" evidence="1">
    <location>
        <begin position="453"/>
        <end position="467"/>
    </location>
</feature>
<feature type="region of interest" description="Disordered" evidence="1">
    <location>
        <begin position="1"/>
        <end position="67"/>
    </location>
</feature>
<feature type="compositionally biased region" description="Basic residues" evidence="1">
    <location>
        <begin position="1194"/>
        <end position="1203"/>
    </location>
</feature>
<gene>
    <name evidence="3" type="ORF">ANANG_G00182320</name>
</gene>
<feature type="region of interest" description="Disordered" evidence="1">
    <location>
        <begin position="596"/>
        <end position="617"/>
    </location>
</feature>
<dbReference type="PROSITE" id="PS50826">
    <property type="entry name" value="RUN"/>
    <property type="match status" value="1"/>
</dbReference>
<comment type="caution">
    <text evidence="3">The sequence shown here is derived from an EMBL/GenBank/DDBJ whole genome shotgun (WGS) entry which is preliminary data.</text>
</comment>
<feature type="region of interest" description="Disordered" evidence="1">
    <location>
        <begin position="516"/>
        <end position="546"/>
    </location>
</feature>
<dbReference type="Pfam" id="PF02759">
    <property type="entry name" value="RUN"/>
    <property type="match status" value="1"/>
</dbReference>
<dbReference type="Proteomes" id="UP001044222">
    <property type="component" value="Chromosome 9"/>
</dbReference>
<feature type="compositionally biased region" description="Acidic residues" evidence="1">
    <location>
        <begin position="296"/>
        <end position="308"/>
    </location>
</feature>
<dbReference type="InterPro" id="IPR047343">
    <property type="entry name" value="RUSC1_2"/>
</dbReference>